<keyword evidence="2" id="KW-0808">Transferase</keyword>
<sequence>MASSYYTNTLHVDFESVLAMDNPSMISMFKALTTSGLQGFLGCPAVIYEAALIDFFENALVRDGVVISTVAGKLELFAETFELPVEGLNNLSEIPKDLVFYEKSIVSLTGEPVSMSGKKKEMKIYFSILCDIMAKTINVKARSFDPITQEKFLMIAGITCGVHIPKLQSLATFQLLTMASSYYTNTLHVNFESVLAMADPGTVSMFQALMASGLEGFLGCPTVIYESALVDFFENASVWDDMVVSIVHGVTVEISKQLFAETFELPVEGLSEFSEIPTDLVFDARSIVSLSGEPGIVQYLEGYGDCGVEASQGLCRSVCLLLENFPNLELGESSEFPSSKILTDKTFHRYVVLNDKAGAEGAADAPKTPPGAPPAGLKPRPAVLPGFPANTQTRKQTKPRRDMGSNPSMESNYKTAINSKNKMQMLCMRCWSTTKDSNRKGSQSTSQLYLQQMVATGCVPSVVANHSPGDNTPIPDASTTRPAVAQPMNCGRSNSLLAQSVRTNTRTGKNFCPFATSPWTTRSLQDGYRMKELFERSPTLPQLEERWSESTGNGRRGLRSHLQNAQQDLMKRRRATKTDLSRQISRYAMQDFIKRRRSKQNSSHTKSNRSLEQQRLRLTVFVQNSLFIGLSITDIRSFVSSIVFERTALRDVQSSFVPVASQNVQLAFSSVVEDEDNQMDIDQRLASPTTTADSSMNFIDNDILLGDDATSNQPSLPTVATNLSTYLDDFRTLLWQRLDAQSEDIRHIGDSHNDVLSRLTTLDKGLRDALLQQGEYFRKLIQNVRQDGRTLDDGEVSSSRPQPPPDDQNRGSSNTGGDNVRTTDIVDRFSGSMSREGQSRGRSGGRSSSGNRSGSSKRRHYSSSGGPFRRSFEDWLG</sequence>
<keyword evidence="3" id="KW-1185">Reference proteome</keyword>
<proteinExistence type="predicted"/>
<dbReference type="EMBL" id="KV010020">
    <property type="protein sequence ID" value="KZV28720.1"/>
    <property type="molecule type" value="Genomic_DNA"/>
</dbReference>
<feature type="region of interest" description="Disordered" evidence="1">
    <location>
        <begin position="360"/>
        <end position="412"/>
    </location>
</feature>
<evidence type="ECO:0000313" key="2">
    <source>
        <dbReference type="EMBL" id="KZV28720.1"/>
    </source>
</evidence>
<dbReference type="GO" id="GO:0008483">
    <property type="term" value="F:transaminase activity"/>
    <property type="evidence" value="ECO:0007669"/>
    <property type="project" value="UniProtKB-KW"/>
</dbReference>
<feature type="compositionally biased region" description="Polar residues" evidence="1">
    <location>
        <begin position="810"/>
        <end position="822"/>
    </location>
</feature>
<dbReference type="Proteomes" id="UP000250235">
    <property type="component" value="Unassembled WGS sequence"/>
</dbReference>
<feature type="compositionally biased region" description="Low complexity" evidence="1">
    <location>
        <begin position="845"/>
        <end position="854"/>
    </location>
</feature>
<evidence type="ECO:0000313" key="3">
    <source>
        <dbReference type="Proteomes" id="UP000250235"/>
    </source>
</evidence>
<name>A0A2Z7B3Y6_9LAMI</name>
<keyword evidence="2" id="KW-0032">Aminotransferase</keyword>
<protein>
    <submittedName>
        <fullName evidence="2">Aspartate aminotransferase, chloroplastic</fullName>
    </submittedName>
</protein>
<evidence type="ECO:0000256" key="1">
    <source>
        <dbReference type="SAM" id="MobiDB-lite"/>
    </source>
</evidence>
<accession>A0A2Z7B3Y6</accession>
<reference evidence="2 3" key="1">
    <citation type="journal article" date="2015" name="Proc. Natl. Acad. Sci. U.S.A.">
        <title>The resurrection genome of Boea hygrometrica: A blueprint for survival of dehydration.</title>
        <authorList>
            <person name="Xiao L."/>
            <person name="Yang G."/>
            <person name="Zhang L."/>
            <person name="Yang X."/>
            <person name="Zhao S."/>
            <person name="Ji Z."/>
            <person name="Zhou Q."/>
            <person name="Hu M."/>
            <person name="Wang Y."/>
            <person name="Chen M."/>
            <person name="Xu Y."/>
            <person name="Jin H."/>
            <person name="Xiao X."/>
            <person name="Hu G."/>
            <person name="Bao F."/>
            <person name="Hu Y."/>
            <person name="Wan P."/>
            <person name="Li L."/>
            <person name="Deng X."/>
            <person name="Kuang T."/>
            <person name="Xiang C."/>
            <person name="Zhu J.K."/>
            <person name="Oliver M.J."/>
            <person name="He Y."/>
        </authorList>
    </citation>
    <scope>NUCLEOTIDE SEQUENCE [LARGE SCALE GENOMIC DNA]</scope>
    <source>
        <strain evidence="3">cv. XS01</strain>
    </source>
</reference>
<gene>
    <name evidence="2" type="ORF">F511_26896</name>
</gene>
<feature type="region of interest" description="Disordered" evidence="1">
    <location>
        <begin position="788"/>
        <end position="877"/>
    </location>
</feature>
<dbReference type="OrthoDB" id="1227218at2759"/>
<feature type="region of interest" description="Disordered" evidence="1">
    <location>
        <begin position="466"/>
        <end position="490"/>
    </location>
</feature>
<dbReference type="AlphaFoldDB" id="A0A2Z7B3Y6"/>
<organism evidence="2 3">
    <name type="scientific">Dorcoceras hygrometricum</name>
    <dbReference type="NCBI Taxonomy" id="472368"/>
    <lineage>
        <taxon>Eukaryota</taxon>
        <taxon>Viridiplantae</taxon>
        <taxon>Streptophyta</taxon>
        <taxon>Embryophyta</taxon>
        <taxon>Tracheophyta</taxon>
        <taxon>Spermatophyta</taxon>
        <taxon>Magnoliopsida</taxon>
        <taxon>eudicotyledons</taxon>
        <taxon>Gunneridae</taxon>
        <taxon>Pentapetalae</taxon>
        <taxon>asterids</taxon>
        <taxon>lamiids</taxon>
        <taxon>Lamiales</taxon>
        <taxon>Gesneriaceae</taxon>
        <taxon>Didymocarpoideae</taxon>
        <taxon>Trichosporeae</taxon>
        <taxon>Loxocarpinae</taxon>
        <taxon>Dorcoceras</taxon>
    </lineage>
</organism>